<name>A0A9P3H6I5_9FUNG</name>
<proteinExistence type="inferred from homology"/>
<dbReference type="Proteomes" id="UP000827284">
    <property type="component" value="Unassembled WGS sequence"/>
</dbReference>
<evidence type="ECO:0000256" key="7">
    <source>
        <dbReference type="ARBA" id="ARBA00023306"/>
    </source>
</evidence>
<keyword evidence="6" id="KW-0539">Nucleus</keyword>
<evidence type="ECO:0008006" key="10">
    <source>
        <dbReference type="Google" id="ProtNLM"/>
    </source>
</evidence>
<keyword evidence="9" id="KW-1185">Reference proteome</keyword>
<dbReference type="GO" id="GO:0007064">
    <property type="term" value="P:mitotic sister chromatid cohesion"/>
    <property type="evidence" value="ECO:0007669"/>
    <property type="project" value="InterPro"/>
</dbReference>
<evidence type="ECO:0000256" key="6">
    <source>
        <dbReference type="ARBA" id="ARBA00023242"/>
    </source>
</evidence>
<dbReference type="OrthoDB" id="5565328at2759"/>
<reference evidence="8" key="1">
    <citation type="submission" date="2021-11" db="EMBL/GenBank/DDBJ databases">
        <authorList>
            <person name="Herlambang A."/>
            <person name="Guo Y."/>
            <person name="Takashima Y."/>
            <person name="Nishizawa T."/>
        </authorList>
    </citation>
    <scope>NUCLEOTIDE SEQUENCE</scope>
    <source>
        <strain evidence="8">E1425</strain>
    </source>
</reference>
<protein>
    <recommendedName>
        <fullName evidence="10">Cohesin loading factor</fullName>
    </recommendedName>
</protein>
<comment type="caution">
    <text evidence="8">The sequence shown here is derived from an EMBL/GenBank/DDBJ whole genome shotgun (WGS) entry which is preliminary data.</text>
</comment>
<evidence type="ECO:0000313" key="9">
    <source>
        <dbReference type="Proteomes" id="UP000827284"/>
    </source>
</evidence>
<accession>A0A9P3H6I5</accession>
<comment type="subcellular location">
    <subcellularLocation>
        <location evidence="1">Nucleus</location>
    </subcellularLocation>
</comment>
<keyword evidence="3" id="KW-0132">Cell division</keyword>
<keyword evidence="5" id="KW-0159">Chromosome partition</keyword>
<evidence type="ECO:0000256" key="1">
    <source>
        <dbReference type="ARBA" id="ARBA00004123"/>
    </source>
</evidence>
<dbReference type="InterPro" id="IPR019440">
    <property type="entry name" value="MAU2"/>
</dbReference>
<gene>
    <name evidence="8" type="ORF">EMPS_03366</name>
</gene>
<dbReference type="Pfam" id="PF10345">
    <property type="entry name" value="Cohesin_load"/>
    <property type="match status" value="1"/>
</dbReference>
<dbReference type="GO" id="GO:0051301">
    <property type="term" value="P:cell division"/>
    <property type="evidence" value="ECO:0007669"/>
    <property type="project" value="UniProtKB-KW"/>
</dbReference>
<organism evidence="8 9">
    <name type="scientific">Entomortierella parvispora</name>
    <dbReference type="NCBI Taxonomy" id="205924"/>
    <lineage>
        <taxon>Eukaryota</taxon>
        <taxon>Fungi</taxon>
        <taxon>Fungi incertae sedis</taxon>
        <taxon>Mucoromycota</taxon>
        <taxon>Mortierellomycotina</taxon>
        <taxon>Mortierellomycetes</taxon>
        <taxon>Mortierellales</taxon>
        <taxon>Mortierellaceae</taxon>
        <taxon>Entomortierella</taxon>
    </lineage>
</organism>
<evidence type="ECO:0000256" key="4">
    <source>
        <dbReference type="ARBA" id="ARBA00022776"/>
    </source>
</evidence>
<dbReference type="EMBL" id="BQFW01000004">
    <property type="protein sequence ID" value="GJJ71016.1"/>
    <property type="molecule type" value="Genomic_DNA"/>
</dbReference>
<sequence>MHKDLLDAAMTTPIATTPMATGEVPSLISQGKTHVLLWAIAEDCMNQARSLCFVATTQPTSQAEWRERHHKLVFTAVKCLVACSTLESPSMMQVDKAKTRLRLAQILFEETESLDRSEAEVDKAILIVDSIEGSAARDIQLRLYDLQIQIYVETKRFRLAKNTLKLAAKEAAKQELHWWMYQFYLRKAHVFFLTNDVAGSLNTLNQGAALAEKRGDFDLKMAFWIVAGQYSLMFSNWDHAMVYLRKLTPFMDQDHVLDITESPQQQQTPSTPTRHCDSKQLRVFFLILYISCMLRCGNTTKALAALTALHSALDETRPKDADELQGVFKIPLQSLLSRPQEPQALQQGQHQGLPPQQAEIPYIRIRWMSFSQVYCLTYLLSGICSKADMTQPMKSEQFLIEGIKVVDREFSVDDFATTTLHVRGKQRWFSLLMMSMLLHLSDVFLLKFDLVSAEETILKATYWSKVCGLWDVFKWRVSLSVGMMMQLGGRLDEALEWYSICTSHTADSHEDPEGYDARSLAMINTALIYCGDRHFNMQKVKDLITEAKTRHASISSTNFRCALHIVDSWTKEGLIPARQHLQEALKLSSTLLNTQMRSLTLLLLGNVYMQTHDDQAEKMLMTGFVHAAKTGNMVVAAAAGSTLKDLYLRTSQGIKASQQAQQNKPVLDTVDSAFQLRHLDRLVHQGQPPLQAQTATTMATAATSTPAATINVVR</sequence>
<evidence type="ECO:0000313" key="8">
    <source>
        <dbReference type="EMBL" id="GJJ71016.1"/>
    </source>
</evidence>
<reference evidence="8" key="2">
    <citation type="journal article" date="2022" name="Microbiol. Resour. Announc.">
        <title>Whole-Genome Sequence of Entomortierella parvispora E1425, a Mucoromycotan Fungus Associated with Burkholderiaceae-Related Endosymbiotic Bacteria.</title>
        <authorList>
            <person name="Herlambang A."/>
            <person name="Guo Y."/>
            <person name="Takashima Y."/>
            <person name="Narisawa K."/>
            <person name="Ohta H."/>
            <person name="Nishizawa T."/>
        </authorList>
    </citation>
    <scope>NUCLEOTIDE SEQUENCE</scope>
    <source>
        <strain evidence="8">E1425</strain>
    </source>
</reference>
<dbReference type="GO" id="GO:0005634">
    <property type="term" value="C:nucleus"/>
    <property type="evidence" value="ECO:0007669"/>
    <property type="project" value="UniProtKB-SubCell"/>
</dbReference>
<comment type="similarity">
    <text evidence="2">Belongs to the SCC4/mau-2 family.</text>
</comment>
<keyword evidence="4" id="KW-0498">Mitosis</keyword>
<keyword evidence="7" id="KW-0131">Cell cycle</keyword>
<evidence type="ECO:0000256" key="3">
    <source>
        <dbReference type="ARBA" id="ARBA00022618"/>
    </source>
</evidence>
<evidence type="ECO:0000256" key="2">
    <source>
        <dbReference type="ARBA" id="ARBA00008585"/>
    </source>
</evidence>
<dbReference type="GO" id="GO:0007059">
    <property type="term" value="P:chromosome segregation"/>
    <property type="evidence" value="ECO:0007669"/>
    <property type="project" value="UniProtKB-KW"/>
</dbReference>
<dbReference type="AlphaFoldDB" id="A0A9P3H6I5"/>
<dbReference type="PANTHER" id="PTHR21394">
    <property type="entry name" value="MAU2 CHROMATID COHESION FACTOR HOMOLOG"/>
    <property type="match status" value="1"/>
</dbReference>
<evidence type="ECO:0000256" key="5">
    <source>
        <dbReference type="ARBA" id="ARBA00022829"/>
    </source>
</evidence>